<evidence type="ECO:0000256" key="4">
    <source>
        <dbReference type="ARBA" id="ARBA00022989"/>
    </source>
</evidence>
<proteinExistence type="predicted"/>
<feature type="transmembrane region" description="Helical" evidence="6">
    <location>
        <begin position="220"/>
        <end position="237"/>
    </location>
</feature>
<name>A0A165YZK3_9HYPH</name>
<evidence type="ECO:0000256" key="2">
    <source>
        <dbReference type="ARBA" id="ARBA00022475"/>
    </source>
</evidence>
<evidence type="ECO:0000313" key="8">
    <source>
        <dbReference type="EMBL" id="KZL19376.1"/>
    </source>
</evidence>
<feature type="transmembrane region" description="Helical" evidence="6">
    <location>
        <begin position="129"/>
        <end position="148"/>
    </location>
</feature>
<keyword evidence="2" id="KW-1003">Cell membrane</keyword>
<comment type="caution">
    <text evidence="8">The sequence shown here is derived from an EMBL/GenBank/DDBJ whole genome shotgun (WGS) entry which is preliminary data.</text>
</comment>
<feature type="transmembrane region" description="Helical" evidence="6">
    <location>
        <begin position="154"/>
        <end position="173"/>
    </location>
</feature>
<dbReference type="RefSeq" id="WP_068005618.1">
    <property type="nucleotide sequence ID" value="NZ_FOFM01000002.1"/>
</dbReference>
<dbReference type="SUPFAM" id="SSF103481">
    <property type="entry name" value="Multidrug resistance efflux transporter EmrE"/>
    <property type="match status" value="2"/>
</dbReference>
<feature type="transmembrane region" description="Helical" evidence="6">
    <location>
        <begin position="42"/>
        <end position="59"/>
    </location>
</feature>
<dbReference type="GO" id="GO:0005886">
    <property type="term" value="C:plasma membrane"/>
    <property type="evidence" value="ECO:0007669"/>
    <property type="project" value="UniProtKB-SubCell"/>
</dbReference>
<feature type="transmembrane region" description="Helical" evidence="6">
    <location>
        <begin position="99"/>
        <end position="117"/>
    </location>
</feature>
<feature type="transmembrane region" description="Helical" evidence="6">
    <location>
        <begin position="71"/>
        <end position="93"/>
    </location>
</feature>
<dbReference type="InterPro" id="IPR000620">
    <property type="entry name" value="EamA_dom"/>
</dbReference>
<protein>
    <submittedName>
        <fullName evidence="8">EamA-like transporter family protein</fullName>
    </submittedName>
</protein>
<dbReference type="InterPro" id="IPR050638">
    <property type="entry name" value="AA-Vitamin_Transporters"/>
</dbReference>
<dbReference type="EMBL" id="LMCB01000015">
    <property type="protein sequence ID" value="KZL19376.1"/>
    <property type="molecule type" value="Genomic_DNA"/>
</dbReference>
<dbReference type="AlphaFoldDB" id="A0A165YZK3"/>
<dbReference type="OrthoDB" id="8688375at2"/>
<feature type="transmembrane region" description="Helical" evidence="6">
    <location>
        <begin position="249"/>
        <end position="268"/>
    </location>
</feature>
<dbReference type="PANTHER" id="PTHR32322">
    <property type="entry name" value="INNER MEMBRANE TRANSPORTER"/>
    <property type="match status" value="1"/>
</dbReference>
<organism evidence="8 9">
    <name type="scientific">Pseudovibrio axinellae</name>
    <dbReference type="NCBI Taxonomy" id="989403"/>
    <lineage>
        <taxon>Bacteria</taxon>
        <taxon>Pseudomonadati</taxon>
        <taxon>Pseudomonadota</taxon>
        <taxon>Alphaproteobacteria</taxon>
        <taxon>Hyphomicrobiales</taxon>
        <taxon>Stappiaceae</taxon>
        <taxon>Pseudovibrio</taxon>
    </lineage>
</organism>
<keyword evidence="4 6" id="KW-1133">Transmembrane helix</keyword>
<evidence type="ECO:0000256" key="5">
    <source>
        <dbReference type="ARBA" id="ARBA00023136"/>
    </source>
</evidence>
<feature type="transmembrane region" description="Helical" evidence="6">
    <location>
        <begin position="274"/>
        <end position="294"/>
    </location>
</feature>
<evidence type="ECO:0000256" key="1">
    <source>
        <dbReference type="ARBA" id="ARBA00004651"/>
    </source>
</evidence>
<evidence type="ECO:0000313" key="9">
    <source>
        <dbReference type="Proteomes" id="UP000076577"/>
    </source>
</evidence>
<feature type="domain" description="EamA" evidence="7">
    <location>
        <begin position="12"/>
        <end position="142"/>
    </location>
</feature>
<keyword evidence="5 6" id="KW-0472">Membrane</keyword>
<dbReference type="STRING" id="989403.SAMN05421798_102578"/>
<keyword evidence="9" id="KW-1185">Reference proteome</keyword>
<dbReference type="PANTHER" id="PTHR32322:SF18">
    <property type="entry name" value="S-ADENOSYLMETHIONINE_S-ADENOSYLHOMOCYSTEINE TRANSPORTER"/>
    <property type="match status" value="1"/>
</dbReference>
<comment type="subcellular location">
    <subcellularLocation>
        <location evidence="1">Cell membrane</location>
        <topology evidence="1">Multi-pass membrane protein</topology>
    </subcellularLocation>
</comment>
<accession>A0A165YZK3</accession>
<feature type="transmembrane region" description="Helical" evidence="6">
    <location>
        <begin position="185"/>
        <end position="208"/>
    </location>
</feature>
<dbReference type="InterPro" id="IPR037185">
    <property type="entry name" value="EmrE-like"/>
</dbReference>
<evidence type="ECO:0000256" key="3">
    <source>
        <dbReference type="ARBA" id="ARBA00022692"/>
    </source>
</evidence>
<gene>
    <name evidence="8" type="ORF">PsAD2_02130</name>
</gene>
<sequence>MSVFLRSAPPTLLIVAIGVFVGVSYTLSKVAIQANIGPLTALFWQLLVATLLLFVLGFLSGQRLQVTRHHLIYYIGSGLLGISLPALVAYTVLEHISTGLYSVLITLSPLFTFVITASVERKMLPIYRLWGIIIGLVGISFATLGGIGKMDSQPIWIVLAILGPLLLAMGNVFRSRSYPQSGEPIMIAAGTLLSQLILCLPFVVASGMQANFVSPTPYELTPVLGVGLITAISYVLTFEVQRRTDGVTFAQVGYFATLSGIGMGAVAFGEPIGLALFAALIILFLGLAISNGQIKLSRIKAL</sequence>
<dbReference type="PATRIC" id="fig|989403.3.peg.2275"/>
<evidence type="ECO:0000256" key="6">
    <source>
        <dbReference type="SAM" id="Phobius"/>
    </source>
</evidence>
<reference evidence="8 9" key="1">
    <citation type="journal article" date="2016" name="Front. Microbiol.">
        <title>Comparative Genomic Analysis Reveals a Diverse Repertoire of Genes Involved in Prokaryote-Eukaryote Interactions within the Pseudovibrio Genus.</title>
        <authorList>
            <person name="Romano S."/>
            <person name="Fernandez-Guerra A."/>
            <person name="Reen F.J."/>
            <person name="Glockner F.O."/>
            <person name="Crowley S.P."/>
            <person name="O'Sullivan O."/>
            <person name="Cotter P.D."/>
            <person name="Adams C."/>
            <person name="Dobson A.D."/>
            <person name="O'Gara F."/>
        </authorList>
    </citation>
    <scope>NUCLEOTIDE SEQUENCE [LARGE SCALE GENOMIC DNA]</scope>
    <source>
        <strain evidence="8 9">Ad2</strain>
    </source>
</reference>
<feature type="transmembrane region" description="Helical" evidence="6">
    <location>
        <begin position="12"/>
        <end position="36"/>
    </location>
</feature>
<feature type="domain" description="EamA" evidence="7">
    <location>
        <begin position="155"/>
        <end position="290"/>
    </location>
</feature>
<keyword evidence="3 6" id="KW-0812">Transmembrane</keyword>
<evidence type="ECO:0000259" key="7">
    <source>
        <dbReference type="Pfam" id="PF00892"/>
    </source>
</evidence>
<dbReference type="Proteomes" id="UP000076577">
    <property type="component" value="Unassembled WGS sequence"/>
</dbReference>
<dbReference type="Pfam" id="PF00892">
    <property type="entry name" value="EamA"/>
    <property type="match status" value="2"/>
</dbReference>